<dbReference type="Gene3D" id="2.60.40.10">
    <property type="entry name" value="Immunoglobulins"/>
    <property type="match status" value="2"/>
</dbReference>
<evidence type="ECO:0000259" key="1">
    <source>
        <dbReference type="Pfam" id="PF07705"/>
    </source>
</evidence>
<accession>A0A075GKH8</accession>
<protein>
    <recommendedName>
        <fullName evidence="1">CARDB domain-containing protein</fullName>
    </recommendedName>
</protein>
<dbReference type="InterPro" id="IPR013783">
    <property type="entry name" value="Ig-like_fold"/>
</dbReference>
<dbReference type="EMBL" id="KF900648">
    <property type="protein sequence ID" value="AIF02407.1"/>
    <property type="molecule type" value="Genomic_DNA"/>
</dbReference>
<dbReference type="InterPro" id="IPR011635">
    <property type="entry name" value="CARDB"/>
</dbReference>
<sequence length="726" mass="78481">MRLHLALALLAAGALLLLAQPVEGASADAETPLYLKRDGLGNTFKLNAKEPQENRLGWWPCSEELNQQGTFYPLSTWEQGLGGQVELGESYTFTIWVESTNVQEITIRATLYIIVVDVGGNATRHNLSQEEVSEQAELPALLNENYTVEPDSELSLDHGDYHIVPAFSTMGIELETSITWAPDTENRTVYIKADSPDFNSQIVVRMRPVFLNPEVFFSNDRTDEPGEDSLYIKASVVDALGVIDDTGSGSVADLDLGSFSLEIEGVSGGGSFGDSIRVRDQHPFAKYIEGRWQYQQDSGVASGTYQITISVTDMRGNIWEESVSYDLTVDEFAIELEHEDGGGGTYDLQLPRGGKVEYRVKVWNRGNTADSFEIEVDAGSLPSGWEATLLTPDEFDLPVDQYDYARIRIEAPDGAAGGSSATAWLEATSLNDGSVSERMDLRATVRTYGASITGLDTRITIDPEALDIDGLYRFPVGVRNTGNDRDSYDVTAIVGRGDWTVRIEEGDQAVNTITVDRGKTKQLEIVLKPVNFENSMGEEVDFRFSAESVPPGDGSALFEAKLVVEIPIGRVVDLAIAAVDLQVNGRPYAQLMPGDLQAGAPVQFQLVVKNLGGRGTEPFAVKLYVAGRAEASHDIEMGLAGFGEALVLLEWSKPAAGLATLRITADPDLAIDDERSRADNSFSLSLDIAAAPSGNGGNGGDDGFSIPGFGLAGALLSAAIVARRRR</sequence>
<name>A0A075GKH8_9EURY</name>
<evidence type="ECO:0000313" key="2">
    <source>
        <dbReference type="EMBL" id="AIF02407.1"/>
    </source>
</evidence>
<reference evidence="2" key="1">
    <citation type="journal article" date="2014" name="Genome Biol. Evol.">
        <title>Pangenome evidence for extensive interdomain horizontal transfer affecting lineage core and shell genes in uncultured planktonic thaumarchaeota and euryarchaeota.</title>
        <authorList>
            <person name="Deschamps P."/>
            <person name="Zivanovic Y."/>
            <person name="Moreira D."/>
            <person name="Rodriguez-Valera F."/>
            <person name="Lopez-Garcia P."/>
        </authorList>
    </citation>
    <scope>NUCLEOTIDE SEQUENCE</scope>
</reference>
<proteinExistence type="predicted"/>
<organism evidence="2">
    <name type="scientific">uncultured marine group II/III euryarchaeote KM3_156_D02</name>
    <dbReference type="NCBI Taxonomy" id="1457900"/>
    <lineage>
        <taxon>Archaea</taxon>
        <taxon>Methanobacteriati</taxon>
        <taxon>Methanobacteriota</taxon>
        <taxon>environmental samples</taxon>
    </lineage>
</organism>
<dbReference type="Pfam" id="PF07705">
    <property type="entry name" value="CARDB"/>
    <property type="match status" value="1"/>
</dbReference>
<feature type="domain" description="CARDB" evidence="1">
    <location>
        <begin position="580"/>
        <end position="675"/>
    </location>
</feature>
<dbReference type="AlphaFoldDB" id="A0A075GKH8"/>